<keyword evidence="3" id="KW-1185">Reference proteome</keyword>
<proteinExistence type="predicted"/>
<dbReference type="RefSeq" id="WP_125576669.1">
    <property type="nucleotide sequence ID" value="NZ_JBHSSO010000015.1"/>
</dbReference>
<evidence type="ECO:0000313" key="2">
    <source>
        <dbReference type="EMBL" id="MFC6289560.1"/>
    </source>
</evidence>
<feature type="signal peptide" evidence="1">
    <location>
        <begin position="1"/>
        <end position="23"/>
    </location>
</feature>
<accession>A0ABW1U826</accession>
<sequence length="181" mass="20848">MMKMNRMLVAAMMALTMIGGTVAPVVEASAAKKTGYSRIYKTKTWNHAKYRVKNAKGKTYKMTGKATNIKLKTNHYLKNYKKNKWVRTSITQIKHKGNWMVYYYMTPITKKKHKGGWVKLTDMKPVKTYKATKHTDADFDTWYRTLNKAGRTNYRNRVDGGATDALGNPAPFLETNKAFFK</sequence>
<reference evidence="3" key="1">
    <citation type="journal article" date="2019" name="Int. J. Syst. Evol. Microbiol.">
        <title>The Global Catalogue of Microorganisms (GCM) 10K type strain sequencing project: providing services to taxonomists for standard genome sequencing and annotation.</title>
        <authorList>
            <consortium name="The Broad Institute Genomics Platform"/>
            <consortium name="The Broad Institute Genome Sequencing Center for Infectious Disease"/>
            <person name="Wu L."/>
            <person name="Ma J."/>
        </authorList>
    </citation>
    <scope>NUCLEOTIDE SEQUENCE [LARGE SCALE GENOMIC DNA]</scope>
    <source>
        <strain evidence="3">CCM 8893</strain>
    </source>
</reference>
<keyword evidence="1" id="KW-0732">Signal</keyword>
<name>A0ABW1U826_9LACO</name>
<protein>
    <recommendedName>
        <fullName evidence="4">Surface layer protein A domain-containing protein</fullName>
    </recommendedName>
</protein>
<comment type="caution">
    <text evidence="2">The sequence shown here is derived from an EMBL/GenBank/DDBJ whole genome shotgun (WGS) entry which is preliminary data.</text>
</comment>
<dbReference type="Proteomes" id="UP001596258">
    <property type="component" value="Unassembled WGS sequence"/>
</dbReference>
<dbReference type="EMBL" id="JBHSSO010000015">
    <property type="protein sequence ID" value="MFC6289560.1"/>
    <property type="molecule type" value="Genomic_DNA"/>
</dbReference>
<organism evidence="2 3">
    <name type="scientific">Levilactobacillus angrenensis</name>
    <dbReference type="NCBI Taxonomy" id="2486020"/>
    <lineage>
        <taxon>Bacteria</taxon>
        <taxon>Bacillati</taxon>
        <taxon>Bacillota</taxon>
        <taxon>Bacilli</taxon>
        <taxon>Lactobacillales</taxon>
        <taxon>Lactobacillaceae</taxon>
        <taxon>Levilactobacillus</taxon>
    </lineage>
</organism>
<evidence type="ECO:0000313" key="3">
    <source>
        <dbReference type="Proteomes" id="UP001596258"/>
    </source>
</evidence>
<evidence type="ECO:0008006" key="4">
    <source>
        <dbReference type="Google" id="ProtNLM"/>
    </source>
</evidence>
<evidence type="ECO:0000256" key="1">
    <source>
        <dbReference type="SAM" id="SignalP"/>
    </source>
</evidence>
<feature type="chain" id="PRO_5047540531" description="Surface layer protein A domain-containing protein" evidence="1">
    <location>
        <begin position="24"/>
        <end position="181"/>
    </location>
</feature>
<gene>
    <name evidence="2" type="ORF">ACFP1M_05000</name>
</gene>